<dbReference type="AlphaFoldDB" id="A0A060NN71"/>
<protein>
    <submittedName>
        <fullName evidence="2">Uncharacterized protein</fullName>
    </submittedName>
</protein>
<accession>A0A060NN71</accession>
<sequence length="164" mass="18234">MSAAFDCVPGAASDAMPMDEQMVWLRHHARVQQRVSETVRQMAARIEALEADLLRHRAKAVLERTAKWWAIPLRSRRSWRAWPRGQASVAQKALVRLVFHSQPLDQAAASNVAPDAWRASDEVLCQTACVGHAHHWLGADGQCQRKGGDCERVQTVGDVYVSGT</sequence>
<keyword evidence="1" id="KW-0175">Coiled coil</keyword>
<dbReference type="RefSeq" id="WP_045536384.1">
    <property type="nucleotide sequence ID" value="NZ_AP014569.1"/>
</dbReference>
<gene>
    <name evidence="2" type="ORF">SMCB_1778</name>
</gene>
<reference evidence="2 3" key="1">
    <citation type="journal article" date="2014" name="Nat. Commun.">
        <title>Physiological and genomic features of highly alkaliphilic hydrogen-utilizing Betaproteobacteria from a continental serpentinizing site.</title>
        <authorList>
            <person name="Suzuki S."/>
            <person name="Kuenen J.G."/>
            <person name="Schipper K."/>
            <person name="van der Velde S."/>
            <person name="Ishii S."/>
            <person name="Wu A."/>
            <person name="Sorokin D.Y."/>
            <person name="Tenney A."/>
            <person name="Meng X.Y."/>
            <person name="Morrill P.L."/>
            <person name="Kamagata Y."/>
            <person name="Muyzer G."/>
            <person name="Nealson K.H."/>
        </authorList>
    </citation>
    <scope>NUCLEOTIDE SEQUENCE [LARGE SCALE GENOMIC DNA]</scope>
    <source>
        <strain evidence="2 3">B1</strain>
    </source>
</reference>
<proteinExistence type="predicted"/>
<keyword evidence="3" id="KW-1185">Reference proteome</keyword>
<organism evidence="2 3">
    <name type="scientific">Serpentinimonas maccroryi</name>
    <dbReference type="NCBI Taxonomy" id="1458426"/>
    <lineage>
        <taxon>Bacteria</taxon>
        <taxon>Pseudomonadati</taxon>
        <taxon>Pseudomonadota</taxon>
        <taxon>Betaproteobacteria</taxon>
        <taxon>Burkholderiales</taxon>
        <taxon>Comamonadaceae</taxon>
        <taxon>Serpentinimonas</taxon>
    </lineage>
</organism>
<dbReference type="KEGG" id="cbab:SMCB_1778"/>
<dbReference type="EMBL" id="AP014569">
    <property type="protein sequence ID" value="BAO84006.1"/>
    <property type="molecule type" value="Genomic_DNA"/>
</dbReference>
<evidence type="ECO:0000313" key="2">
    <source>
        <dbReference type="EMBL" id="BAO84006.1"/>
    </source>
</evidence>
<name>A0A060NN71_9BURK</name>
<dbReference type="STRING" id="1458426.SMCB_1778"/>
<evidence type="ECO:0000256" key="1">
    <source>
        <dbReference type="SAM" id="Coils"/>
    </source>
</evidence>
<dbReference type="Proteomes" id="UP000066014">
    <property type="component" value="Chromosome"/>
</dbReference>
<evidence type="ECO:0000313" key="3">
    <source>
        <dbReference type="Proteomes" id="UP000066014"/>
    </source>
</evidence>
<dbReference type="OrthoDB" id="5296275at2"/>
<dbReference type="HOGENOM" id="CLU_1599895_0_0_4"/>
<feature type="coiled-coil region" evidence="1">
    <location>
        <begin position="32"/>
        <end position="59"/>
    </location>
</feature>